<feature type="compositionally biased region" description="Low complexity" evidence="1">
    <location>
        <begin position="75"/>
        <end position="98"/>
    </location>
</feature>
<name>A0A443I183_BYSSP</name>
<feature type="compositionally biased region" description="Polar residues" evidence="1">
    <location>
        <begin position="169"/>
        <end position="198"/>
    </location>
</feature>
<evidence type="ECO:0000313" key="3">
    <source>
        <dbReference type="Proteomes" id="UP000283841"/>
    </source>
</evidence>
<dbReference type="VEuPathDB" id="FungiDB:C8Q69DRAFT_456716"/>
<reference evidence="2 3" key="1">
    <citation type="journal article" date="2018" name="Front. Microbiol.">
        <title>Genomic and genetic insights into a cosmopolitan fungus, Paecilomyces variotii (Eurotiales).</title>
        <authorList>
            <person name="Urquhart A.S."/>
            <person name="Mondo S.J."/>
            <person name="Makela M.R."/>
            <person name="Hane J.K."/>
            <person name="Wiebenga A."/>
            <person name="He G."/>
            <person name="Mihaltcheva S."/>
            <person name="Pangilinan J."/>
            <person name="Lipzen A."/>
            <person name="Barry K."/>
            <person name="de Vries R.P."/>
            <person name="Grigoriev I.V."/>
            <person name="Idnurm A."/>
        </authorList>
    </citation>
    <scope>NUCLEOTIDE SEQUENCE [LARGE SCALE GENOMIC DNA]</scope>
    <source>
        <strain evidence="2 3">CBS 101075</strain>
    </source>
</reference>
<dbReference type="EMBL" id="RCNU01000002">
    <property type="protein sequence ID" value="RWQ97787.1"/>
    <property type="molecule type" value="Genomic_DNA"/>
</dbReference>
<dbReference type="Proteomes" id="UP000283841">
    <property type="component" value="Unassembled WGS sequence"/>
</dbReference>
<dbReference type="RefSeq" id="XP_028487432.1">
    <property type="nucleotide sequence ID" value="XM_028629849.1"/>
</dbReference>
<accession>A0A443I183</accession>
<evidence type="ECO:0000313" key="2">
    <source>
        <dbReference type="EMBL" id="RWQ97787.1"/>
    </source>
</evidence>
<protein>
    <submittedName>
        <fullName evidence="2">Uncharacterized protein</fullName>
    </submittedName>
</protein>
<organism evidence="2 3">
    <name type="scientific">Byssochlamys spectabilis</name>
    <name type="common">Paecilomyces variotii</name>
    <dbReference type="NCBI Taxonomy" id="264951"/>
    <lineage>
        <taxon>Eukaryota</taxon>
        <taxon>Fungi</taxon>
        <taxon>Dikarya</taxon>
        <taxon>Ascomycota</taxon>
        <taxon>Pezizomycotina</taxon>
        <taxon>Eurotiomycetes</taxon>
        <taxon>Eurotiomycetidae</taxon>
        <taxon>Eurotiales</taxon>
        <taxon>Thermoascaceae</taxon>
        <taxon>Paecilomyces</taxon>
    </lineage>
</organism>
<evidence type="ECO:0000256" key="1">
    <source>
        <dbReference type="SAM" id="MobiDB-lite"/>
    </source>
</evidence>
<gene>
    <name evidence="2" type="ORF">C8Q69DRAFT_456716</name>
</gene>
<feature type="compositionally biased region" description="Low complexity" evidence="1">
    <location>
        <begin position="19"/>
        <end position="30"/>
    </location>
</feature>
<dbReference type="OrthoDB" id="4526754at2759"/>
<dbReference type="STRING" id="264951.A0A443I183"/>
<feature type="compositionally biased region" description="Low complexity" evidence="1">
    <location>
        <begin position="135"/>
        <end position="168"/>
    </location>
</feature>
<feature type="compositionally biased region" description="Low complexity" evidence="1">
    <location>
        <begin position="45"/>
        <end position="67"/>
    </location>
</feature>
<dbReference type="GeneID" id="39599126"/>
<keyword evidence="3" id="KW-1185">Reference proteome</keyword>
<proteinExistence type="predicted"/>
<comment type="caution">
    <text evidence="2">The sequence shown here is derived from an EMBL/GenBank/DDBJ whole genome shotgun (WGS) entry which is preliminary data.</text>
</comment>
<feature type="compositionally biased region" description="Pro residues" evidence="1">
    <location>
        <begin position="105"/>
        <end position="119"/>
    </location>
</feature>
<feature type="region of interest" description="Disordered" evidence="1">
    <location>
        <begin position="1"/>
        <end position="214"/>
    </location>
</feature>
<sequence length="251" mass="25257">MAPITGVPTFGSAPINPNTATTASHASGTTPQTASSNPEARGDNEATVTAAEAATSTSTYPQAQPGAVPVPGPAPTGAVSASLYTPTPITTSPPTTTTDQSALSPPAPQPGSRPIPPPAASQSAGANDLPPPPKVGEVPKPASYYTRATPPTATAGTGTGFGYTTQATPAQGLNVPNSTSTPYNTMYQPPANNTQLPTYNYGAASRGPGGDVFQDEEEGVGQAIWKTAKSWVQTAGSKLAEVEAEVWKRVG</sequence>
<dbReference type="AlphaFoldDB" id="A0A443I183"/>